<keyword evidence="6 9" id="KW-0472">Membrane</keyword>
<dbReference type="GO" id="GO:0004983">
    <property type="term" value="F:neuropeptide Y receptor activity"/>
    <property type="evidence" value="ECO:0007669"/>
    <property type="project" value="InterPro"/>
</dbReference>
<dbReference type="CDD" id="cd15203">
    <property type="entry name" value="7tmA_NPYR-like"/>
    <property type="match status" value="1"/>
</dbReference>
<feature type="transmembrane region" description="Helical" evidence="9">
    <location>
        <begin position="72"/>
        <end position="94"/>
    </location>
</feature>
<dbReference type="Gene3D" id="1.20.1070.10">
    <property type="entry name" value="Rhodopsin 7-helix transmembrane proteins"/>
    <property type="match status" value="1"/>
</dbReference>
<dbReference type="AlphaFoldDB" id="X2B1W9"/>
<dbReference type="PRINTS" id="PR00237">
    <property type="entry name" value="GPCRRHODOPSN"/>
</dbReference>
<feature type="transmembrane region" description="Helical" evidence="9">
    <location>
        <begin position="36"/>
        <end position="60"/>
    </location>
</feature>
<organism evidence="11 12">
    <name type="scientific">Capitella teleta</name>
    <name type="common">Polychaete worm</name>
    <dbReference type="NCBI Taxonomy" id="283909"/>
    <lineage>
        <taxon>Eukaryota</taxon>
        <taxon>Metazoa</taxon>
        <taxon>Spiralia</taxon>
        <taxon>Lophotrochozoa</taxon>
        <taxon>Annelida</taxon>
        <taxon>Polychaeta</taxon>
        <taxon>Sedentaria</taxon>
        <taxon>Scolecida</taxon>
        <taxon>Capitellidae</taxon>
        <taxon>Capitella</taxon>
    </lineage>
</organism>
<protein>
    <recommendedName>
        <fullName evidence="10">G-protein coupled receptors family 1 profile domain-containing protein</fullName>
    </recommendedName>
</protein>
<dbReference type="Proteomes" id="UP000014760">
    <property type="component" value="Unassembled WGS sequence"/>
</dbReference>
<dbReference type="InterPro" id="IPR000276">
    <property type="entry name" value="GPCR_Rhodpsn"/>
</dbReference>
<dbReference type="SMART" id="SM01381">
    <property type="entry name" value="7TM_GPCR_Srsx"/>
    <property type="match status" value="1"/>
</dbReference>
<keyword evidence="4 9" id="KW-1133">Transmembrane helix</keyword>
<feature type="transmembrane region" description="Helical" evidence="9">
    <location>
        <begin position="257"/>
        <end position="282"/>
    </location>
</feature>
<dbReference type="PANTHER" id="PTHR24235">
    <property type="entry name" value="NEUROPEPTIDE Y RECEPTOR"/>
    <property type="match status" value="1"/>
</dbReference>
<feature type="transmembrane region" description="Helical" evidence="9">
    <location>
        <begin position="6"/>
        <end position="24"/>
    </location>
</feature>
<proteinExistence type="inferred from homology"/>
<dbReference type="OMA" id="CLEEWPW"/>
<keyword evidence="8" id="KW-0807">Transducer</keyword>
<dbReference type="HOGENOM" id="CLU_009579_6_1_1"/>
<evidence type="ECO:0000256" key="4">
    <source>
        <dbReference type="ARBA" id="ARBA00022989"/>
    </source>
</evidence>
<dbReference type="SUPFAM" id="SSF81321">
    <property type="entry name" value="Family A G protein-coupled receptor-like"/>
    <property type="match status" value="1"/>
</dbReference>
<dbReference type="GO" id="GO:0016020">
    <property type="term" value="C:membrane"/>
    <property type="evidence" value="ECO:0007669"/>
    <property type="project" value="UniProtKB-SubCell"/>
</dbReference>
<dbReference type="InterPro" id="IPR017452">
    <property type="entry name" value="GPCR_Rhodpsn_7TM"/>
</dbReference>
<feature type="domain" description="G-protein coupled receptors family 1 profile" evidence="10">
    <location>
        <begin position="15"/>
        <end position="279"/>
    </location>
</feature>
<keyword evidence="7" id="KW-0675">Receptor</keyword>
<accession>X2B1W9</accession>
<dbReference type="InterPro" id="IPR000611">
    <property type="entry name" value="NPY_rcpt"/>
</dbReference>
<dbReference type="PROSITE" id="PS50262">
    <property type="entry name" value="G_PROTEIN_RECEP_F1_2"/>
    <property type="match status" value="1"/>
</dbReference>
<dbReference type="EnsemblMetazoa" id="CapteT24667">
    <property type="protein sequence ID" value="CapteP24667"/>
    <property type="gene ID" value="CapteG24667"/>
</dbReference>
<feature type="transmembrane region" description="Helical" evidence="9">
    <location>
        <begin position="164"/>
        <end position="185"/>
    </location>
</feature>
<evidence type="ECO:0000256" key="6">
    <source>
        <dbReference type="ARBA" id="ARBA00023136"/>
    </source>
</evidence>
<keyword evidence="12" id="KW-1185">Reference proteome</keyword>
<evidence type="ECO:0000256" key="8">
    <source>
        <dbReference type="ARBA" id="ARBA00023224"/>
    </source>
</evidence>
<feature type="transmembrane region" description="Helical" evidence="9">
    <location>
        <begin position="114"/>
        <end position="136"/>
    </location>
</feature>
<dbReference type="PANTHER" id="PTHR24235:SF12">
    <property type="entry name" value="G-PROTEIN COUPLED RECEPTORS FAMILY 1 PROFILE DOMAIN-CONTAINING PROTEIN"/>
    <property type="match status" value="1"/>
</dbReference>
<reference evidence="11" key="3">
    <citation type="submission" date="2015-06" db="UniProtKB">
        <authorList>
            <consortium name="EnsemblMetazoa"/>
        </authorList>
    </citation>
    <scope>IDENTIFICATION</scope>
</reference>
<evidence type="ECO:0000256" key="3">
    <source>
        <dbReference type="ARBA" id="ARBA00022692"/>
    </source>
</evidence>
<dbReference type="OrthoDB" id="9046662at2759"/>
<dbReference type="Pfam" id="PF00001">
    <property type="entry name" value="7tm_1"/>
    <property type="match status" value="1"/>
</dbReference>
<evidence type="ECO:0000256" key="2">
    <source>
        <dbReference type="ARBA" id="ARBA00010663"/>
    </source>
</evidence>
<evidence type="ECO:0000256" key="7">
    <source>
        <dbReference type="ARBA" id="ARBA00023170"/>
    </source>
</evidence>
<dbReference type="EMBL" id="AMQN01000453">
    <property type="status" value="NOT_ANNOTATED_CDS"/>
    <property type="molecule type" value="Genomic_DNA"/>
</dbReference>
<keyword evidence="5" id="KW-0297">G-protein coupled receptor</keyword>
<keyword evidence="3 9" id="KW-0812">Transmembrane</keyword>
<reference evidence="12" key="2">
    <citation type="journal article" date="2013" name="Nature">
        <title>Insights into bilaterian evolution from three spiralian genomes.</title>
        <authorList>
            <person name="Simakov O."/>
            <person name="Marletaz F."/>
            <person name="Cho S.J."/>
            <person name="Edsinger-Gonzales E."/>
            <person name="Havlak P."/>
            <person name="Hellsten U."/>
            <person name="Kuo D.H."/>
            <person name="Larsson T."/>
            <person name="Lv J."/>
            <person name="Arendt D."/>
            <person name="Savage R."/>
            <person name="Osoegawa K."/>
            <person name="de Jong P."/>
            <person name="Grimwood J."/>
            <person name="Chapman J.A."/>
            <person name="Shapiro H."/>
            <person name="Aerts A."/>
            <person name="Otillar R.P."/>
            <person name="Terry A.Y."/>
            <person name="Boore J.L."/>
            <person name="Grigoriev I.V."/>
            <person name="Lindberg D.R."/>
            <person name="Seaver E.C."/>
            <person name="Weisblat D.A."/>
            <person name="Putnam N.H."/>
            <person name="Rokhsar D.S."/>
        </authorList>
    </citation>
    <scope>NUCLEOTIDE SEQUENCE</scope>
    <source>
        <strain evidence="12">I ESC-2004</strain>
    </source>
</reference>
<evidence type="ECO:0000256" key="5">
    <source>
        <dbReference type="ARBA" id="ARBA00023040"/>
    </source>
</evidence>
<evidence type="ECO:0000256" key="9">
    <source>
        <dbReference type="SAM" id="Phobius"/>
    </source>
</evidence>
<evidence type="ECO:0000259" key="10">
    <source>
        <dbReference type="PROSITE" id="PS50262"/>
    </source>
</evidence>
<evidence type="ECO:0000313" key="12">
    <source>
        <dbReference type="Proteomes" id="UP000014760"/>
    </source>
</evidence>
<feature type="transmembrane region" description="Helical" evidence="9">
    <location>
        <begin position="223"/>
        <end position="245"/>
    </location>
</feature>
<comment type="similarity">
    <text evidence="2">Belongs to the G-protein coupled receptor 1 family.</text>
</comment>
<evidence type="ECO:0000313" key="11">
    <source>
        <dbReference type="EnsemblMetazoa" id="CapteP24667"/>
    </source>
</evidence>
<name>X2B1W9_CAPTE</name>
<dbReference type="PRINTS" id="PR01012">
    <property type="entry name" value="NRPEPTIDEYR"/>
</dbReference>
<sequence length="295" mass="33617">MILVYGLLTIFGIASNGIVCYIVLRVKQLRTTRNLLIVNLAISDIIMSAFCVPFTLLKLILKNWPLGDTLCRLVPCVQAVSVFASTMTIAAIALDRYETLMRPVALQPDTHYRATITGIVLIWVVAALVGLPLMLYSHVQFKQLMPYIGFDICLEEWPSSLTRSLYAVVIMLLQFVAPIAILLVLHWRLCSHLKYCLQIQPSTSEEFLRMIKHAKRHRKNTHLLIAIAVMFALCWFPLTLLNFLADFNISMFMYHNFLLAFALAHIIAMVSACVNPILYGWFNAKFRMEFTKIVC</sequence>
<comment type="subcellular location">
    <subcellularLocation>
        <location evidence="1">Membrane</location>
        <topology evidence="1">Multi-pass membrane protein</topology>
    </subcellularLocation>
</comment>
<reference evidence="12" key="1">
    <citation type="submission" date="2012-12" db="EMBL/GenBank/DDBJ databases">
        <authorList>
            <person name="Hellsten U."/>
            <person name="Grimwood J."/>
            <person name="Chapman J.A."/>
            <person name="Shapiro H."/>
            <person name="Aerts A."/>
            <person name="Otillar R.P."/>
            <person name="Terry A.Y."/>
            <person name="Boore J.L."/>
            <person name="Simakov O."/>
            <person name="Marletaz F."/>
            <person name="Cho S.-J."/>
            <person name="Edsinger-Gonzales E."/>
            <person name="Havlak P."/>
            <person name="Kuo D.-H."/>
            <person name="Larsson T."/>
            <person name="Lv J."/>
            <person name="Arendt D."/>
            <person name="Savage R."/>
            <person name="Osoegawa K."/>
            <person name="de Jong P."/>
            <person name="Lindberg D.R."/>
            <person name="Seaver E.C."/>
            <person name="Weisblat D.A."/>
            <person name="Putnam N.H."/>
            <person name="Grigoriev I.V."/>
            <person name="Rokhsar D.S."/>
        </authorList>
    </citation>
    <scope>NUCLEOTIDE SEQUENCE</scope>
    <source>
        <strain evidence="12">I ESC-2004</strain>
    </source>
</reference>
<evidence type="ECO:0000256" key="1">
    <source>
        <dbReference type="ARBA" id="ARBA00004141"/>
    </source>
</evidence>